<comment type="caution">
    <text evidence="3">The sequence shown here is derived from an EMBL/GenBank/DDBJ whole genome shotgun (WGS) entry which is preliminary data.</text>
</comment>
<dbReference type="EMBL" id="BFEA01001189">
    <property type="protein sequence ID" value="GBG92980.1"/>
    <property type="molecule type" value="Genomic_DNA"/>
</dbReference>
<dbReference type="PANTHER" id="PTHR31149">
    <property type="entry name" value="EXPRESSED PROTEIN"/>
    <property type="match status" value="1"/>
</dbReference>
<evidence type="ECO:0000313" key="3">
    <source>
        <dbReference type="EMBL" id="GBG92980.1"/>
    </source>
</evidence>
<evidence type="ECO:0000256" key="1">
    <source>
        <dbReference type="SAM" id="MobiDB-lite"/>
    </source>
</evidence>
<dbReference type="Gene3D" id="2.60.40.2700">
    <property type="match status" value="2"/>
</dbReference>
<feature type="domain" description="AIR9-like A9" evidence="2">
    <location>
        <begin position="40"/>
        <end position="120"/>
    </location>
</feature>
<name>A0A388MEJ9_CHABU</name>
<dbReference type="Pfam" id="PF23197">
    <property type="entry name" value="IG_AIR9"/>
    <property type="match status" value="3"/>
</dbReference>
<feature type="compositionally biased region" description="Acidic residues" evidence="1">
    <location>
        <begin position="448"/>
        <end position="458"/>
    </location>
</feature>
<gene>
    <name evidence="3" type="ORF">CBR_g58028</name>
</gene>
<organism evidence="3 4">
    <name type="scientific">Chara braunii</name>
    <name type="common">Braun's stonewort</name>
    <dbReference type="NCBI Taxonomy" id="69332"/>
    <lineage>
        <taxon>Eukaryota</taxon>
        <taxon>Viridiplantae</taxon>
        <taxon>Streptophyta</taxon>
        <taxon>Charophyceae</taxon>
        <taxon>Charales</taxon>
        <taxon>Characeae</taxon>
        <taxon>Chara</taxon>
    </lineage>
</organism>
<keyword evidence="4" id="KW-1185">Reference proteome</keyword>
<accession>A0A388MEJ9</accession>
<dbReference type="PANTHER" id="PTHR31149:SF11">
    <property type="entry name" value="187-KDA MICROTUBULE-ASSOCIATED PROTEIN AIR9"/>
    <property type="match status" value="1"/>
</dbReference>
<feature type="region of interest" description="Disordered" evidence="1">
    <location>
        <begin position="446"/>
        <end position="465"/>
    </location>
</feature>
<dbReference type="OrthoDB" id="1904536at2759"/>
<protein>
    <recommendedName>
        <fullName evidence="2">AIR9-like A9 domain-containing protein</fullName>
    </recommendedName>
</protein>
<sequence>MACGAEHLVGFARVCRLLYKDDRKDKGDSEPQGTSLVIPRSCWEDVEVEPSYSYFGGMEGGSEWTWFLSQEYLDNPSEESSDLHMLATRRIYKPTVDDIGGFLVVKWTPVRSDAKKGKPILKCCEEPVHPGLPTVTDLKIIQAEGGMLKGVGIYRGGLEGESRRSWYRKTAHWGMVIIEGQTSCEYEVQHQDYGYQVVFGYIPVRIDGVEGEERLSEPTDVLFPDIPKIEKLIIAGTSMEGELLTALESTSGTEMEHRIWERYKKDIKYQWYRSDVGKPETFTPISSQWSCTYKVRLEDIDCFLQCECTVSDVFDRIADPVRAVSDKIVAGIPRIENLHVEGKGFHTSRYQVKGEYFGGREGASTIQWFRRTPMKEDVSPIPGHTGREYEAIPDDVGYTLMAEYTPVREDGVVGEVATASTDPIAVDPEVAKDVKTILDTGAAKFEVPGDEVGSEEDSSNSWPVG</sequence>
<dbReference type="InterPro" id="IPR056284">
    <property type="entry name" value="AIR9-like_A9"/>
</dbReference>
<dbReference type="Gramene" id="GBG92980">
    <property type="protein sequence ID" value="GBG92980"/>
    <property type="gene ID" value="CBR_g58028"/>
</dbReference>
<reference evidence="3 4" key="1">
    <citation type="journal article" date="2018" name="Cell">
        <title>The Chara Genome: Secondary Complexity and Implications for Plant Terrestrialization.</title>
        <authorList>
            <person name="Nishiyama T."/>
            <person name="Sakayama H."/>
            <person name="Vries J.D."/>
            <person name="Buschmann H."/>
            <person name="Saint-Marcoux D."/>
            <person name="Ullrich K.K."/>
            <person name="Haas F.B."/>
            <person name="Vanderstraeten L."/>
            <person name="Becker D."/>
            <person name="Lang D."/>
            <person name="Vosolsobe S."/>
            <person name="Rombauts S."/>
            <person name="Wilhelmsson P.K.I."/>
            <person name="Janitza P."/>
            <person name="Kern R."/>
            <person name="Heyl A."/>
            <person name="Rumpler F."/>
            <person name="Villalobos L.I.A.C."/>
            <person name="Clay J.M."/>
            <person name="Skokan R."/>
            <person name="Toyoda A."/>
            <person name="Suzuki Y."/>
            <person name="Kagoshima H."/>
            <person name="Schijlen E."/>
            <person name="Tajeshwar N."/>
            <person name="Catarino B."/>
            <person name="Hetherington A.J."/>
            <person name="Saltykova A."/>
            <person name="Bonnot C."/>
            <person name="Breuninger H."/>
            <person name="Symeonidi A."/>
            <person name="Radhakrishnan G.V."/>
            <person name="Van Nieuwerburgh F."/>
            <person name="Deforce D."/>
            <person name="Chang C."/>
            <person name="Karol K.G."/>
            <person name="Hedrich R."/>
            <person name="Ulvskov P."/>
            <person name="Glockner G."/>
            <person name="Delwiche C.F."/>
            <person name="Petrasek J."/>
            <person name="Van de Peer Y."/>
            <person name="Friml J."/>
            <person name="Beilby M."/>
            <person name="Dolan L."/>
            <person name="Kohara Y."/>
            <person name="Sugano S."/>
            <person name="Fujiyama A."/>
            <person name="Delaux P.-M."/>
            <person name="Quint M."/>
            <person name="TheiBen G."/>
            <person name="Hagemann M."/>
            <person name="Harholt J."/>
            <person name="Dunand C."/>
            <person name="Zachgo S."/>
            <person name="Langdale J."/>
            <person name="Maumus F."/>
            <person name="Straeten D.V.D."/>
            <person name="Gould S.B."/>
            <person name="Rensing S.A."/>
        </authorList>
    </citation>
    <scope>NUCLEOTIDE SEQUENCE [LARGE SCALE GENOMIC DNA]</scope>
    <source>
        <strain evidence="3 4">S276</strain>
    </source>
</reference>
<dbReference type="STRING" id="69332.A0A388MEJ9"/>
<dbReference type="Proteomes" id="UP000265515">
    <property type="component" value="Unassembled WGS sequence"/>
</dbReference>
<dbReference type="AlphaFoldDB" id="A0A388MEJ9"/>
<evidence type="ECO:0000259" key="2">
    <source>
        <dbReference type="Pfam" id="PF23197"/>
    </source>
</evidence>
<evidence type="ECO:0000313" key="4">
    <source>
        <dbReference type="Proteomes" id="UP000265515"/>
    </source>
</evidence>
<feature type="domain" description="AIR9-like A9" evidence="2">
    <location>
        <begin position="335"/>
        <end position="420"/>
    </location>
</feature>
<proteinExistence type="predicted"/>
<feature type="domain" description="AIR9-like A9" evidence="2">
    <location>
        <begin position="143"/>
        <end position="214"/>
    </location>
</feature>